<dbReference type="GO" id="GO:0000160">
    <property type="term" value="P:phosphorelay signal transduction system"/>
    <property type="evidence" value="ECO:0007669"/>
    <property type="project" value="InterPro"/>
</dbReference>
<dbReference type="GO" id="GO:0006355">
    <property type="term" value="P:regulation of DNA-templated transcription"/>
    <property type="evidence" value="ECO:0007669"/>
    <property type="project" value="InterPro"/>
</dbReference>
<feature type="non-terminal residue" evidence="6">
    <location>
        <position position="318"/>
    </location>
</feature>
<dbReference type="SMART" id="SM00448">
    <property type="entry name" value="REC"/>
    <property type="match status" value="1"/>
</dbReference>
<keyword evidence="2" id="KW-0067">ATP-binding</keyword>
<feature type="domain" description="Sigma-54 factor interaction" evidence="3">
    <location>
        <begin position="262"/>
        <end position="318"/>
    </location>
</feature>
<dbReference type="InterPro" id="IPR027417">
    <property type="entry name" value="P-loop_NTPase"/>
</dbReference>
<evidence type="ECO:0000256" key="1">
    <source>
        <dbReference type="ARBA" id="ARBA00022741"/>
    </source>
</evidence>
<dbReference type="GO" id="GO:0005524">
    <property type="term" value="F:ATP binding"/>
    <property type="evidence" value="ECO:0007669"/>
    <property type="project" value="UniProtKB-KW"/>
</dbReference>
<protein>
    <recommendedName>
        <fullName evidence="7">Response regulatory domain-containing protein</fullName>
    </recommendedName>
</protein>
<dbReference type="SUPFAM" id="SSF55785">
    <property type="entry name" value="PYP-like sensor domain (PAS domain)"/>
    <property type="match status" value="1"/>
</dbReference>
<proteinExistence type="predicted"/>
<name>A0A0F9FEV4_9ZZZZ</name>
<dbReference type="InterPro" id="IPR011006">
    <property type="entry name" value="CheY-like_superfamily"/>
</dbReference>
<dbReference type="Gene3D" id="3.30.450.20">
    <property type="entry name" value="PAS domain"/>
    <property type="match status" value="1"/>
</dbReference>
<dbReference type="PROSITE" id="PS50110">
    <property type="entry name" value="RESPONSE_REGULATORY"/>
    <property type="match status" value="1"/>
</dbReference>
<evidence type="ECO:0000259" key="4">
    <source>
        <dbReference type="PROSITE" id="PS50110"/>
    </source>
</evidence>
<evidence type="ECO:0000259" key="5">
    <source>
        <dbReference type="PROSITE" id="PS50112"/>
    </source>
</evidence>
<sequence>MRPEILIVDDEEDIRFALNKMLDGEGFSVTTAEDFDTASSALREKSYNVVLLDILLGKKTGIDLLSDIRKMELKCQVILITGAPSIDTAAEAVRLGAYDYIRKPIRKETLLRLLNKAIGYKAVKDENLKYQQNIEAIFKSVKDAIITVDRNLKIIEYNDAAKPICGYKLNGIKGKKITDLMDKCSAKCLSAIKLTLSDMQPVEVERIECNRLSRPLQVVSLSTSPLIDQEGSFSGAIIVVKDETRIADLEQSLKERQMFHNIIGKNKKMQEIYSMINTLADVDSTVLIRGESGTGKELVADALHYIGTRGANPIIRVN</sequence>
<dbReference type="Pfam" id="PF00158">
    <property type="entry name" value="Sigma54_activat"/>
    <property type="match status" value="1"/>
</dbReference>
<dbReference type="PANTHER" id="PTHR32071">
    <property type="entry name" value="TRANSCRIPTIONAL REGULATORY PROTEIN"/>
    <property type="match status" value="1"/>
</dbReference>
<organism evidence="6">
    <name type="scientific">marine sediment metagenome</name>
    <dbReference type="NCBI Taxonomy" id="412755"/>
    <lineage>
        <taxon>unclassified sequences</taxon>
        <taxon>metagenomes</taxon>
        <taxon>ecological metagenomes</taxon>
    </lineage>
</organism>
<dbReference type="NCBIfam" id="TIGR00229">
    <property type="entry name" value="sensory_box"/>
    <property type="match status" value="1"/>
</dbReference>
<accession>A0A0F9FEV4</accession>
<dbReference type="PROSITE" id="PS00675">
    <property type="entry name" value="SIGMA54_INTERACT_1"/>
    <property type="match status" value="1"/>
</dbReference>
<keyword evidence="1" id="KW-0547">Nucleotide-binding</keyword>
<dbReference type="PROSITE" id="PS50045">
    <property type="entry name" value="SIGMA54_INTERACT_4"/>
    <property type="match status" value="1"/>
</dbReference>
<dbReference type="EMBL" id="LAZR01030714">
    <property type="protein sequence ID" value="KKL55785.1"/>
    <property type="molecule type" value="Genomic_DNA"/>
</dbReference>
<dbReference type="CDD" id="cd00130">
    <property type="entry name" value="PAS"/>
    <property type="match status" value="1"/>
</dbReference>
<dbReference type="SUPFAM" id="SSF52540">
    <property type="entry name" value="P-loop containing nucleoside triphosphate hydrolases"/>
    <property type="match status" value="1"/>
</dbReference>
<gene>
    <name evidence="6" type="ORF">LCGC14_2251930</name>
</gene>
<dbReference type="InterPro" id="IPR001789">
    <property type="entry name" value="Sig_transdc_resp-reg_receiver"/>
</dbReference>
<reference evidence="6" key="1">
    <citation type="journal article" date="2015" name="Nature">
        <title>Complex archaea that bridge the gap between prokaryotes and eukaryotes.</title>
        <authorList>
            <person name="Spang A."/>
            <person name="Saw J.H."/>
            <person name="Jorgensen S.L."/>
            <person name="Zaremba-Niedzwiedzka K."/>
            <person name="Martijn J."/>
            <person name="Lind A.E."/>
            <person name="van Eijk R."/>
            <person name="Schleper C."/>
            <person name="Guy L."/>
            <person name="Ettema T.J."/>
        </authorList>
    </citation>
    <scope>NUCLEOTIDE SEQUENCE</scope>
</reference>
<dbReference type="InterPro" id="IPR035965">
    <property type="entry name" value="PAS-like_dom_sf"/>
</dbReference>
<dbReference type="PROSITE" id="PS50112">
    <property type="entry name" value="PAS"/>
    <property type="match status" value="1"/>
</dbReference>
<evidence type="ECO:0000313" key="6">
    <source>
        <dbReference type="EMBL" id="KKL55785.1"/>
    </source>
</evidence>
<dbReference type="Gene3D" id="3.40.50.300">
    <property type="entry name" value="P-loop containing nucleotide triphosphate hydrolases"/>
    <property type="match status" value="1"/>
</dbReference>
<dbReference type="PANTHER" id="PTHR32071:SF113">
    <property type="entry name" value="ALGINATE BIOSYNTHESIS TRANSCRIPTIONAL REGULATORY PROTEIN ALGB"/>
    <property type="match status" value="1"/>
</dbReference>
<comment type="caution">
    <text evidence="6">The sequence shown here is derived from an EMBL/GenBank/DDBJ whole genome shotgun (WGS) entry which is preliminary data.</text>
</comment>
<dbReference type="InterPro" id="IPR000014">
    <property type="entry name" value="PAS"/>
</dbReference>
<feature type="domain" description="PAS" evidence="5">
    <location>
        <begin position="130"/>
        <end position="181"/>
    </location>
</feature>
<feature type="domain" description="Response regulatory" evidence="4">
    <location>
        <begin position="4"/>
        <end position="118"/>
    </location>
</feature>
<dbReference type="Gene3D" id="3.40.50.2300">
    <property type="match status" value="1"/>
</dbReference>
<evidence type="ECO:0008006" key="7">
    <source>
        <dbReference type="Google" id="ProtNLM"/>
    </source>
</evidence>
<evidence type="ECO:0000259" key="3">
    <source>
        <dbReference type="PROSITE" id="PS50045"/>
    </source>
</evidence>
<dbReference type="Pfam" id="PF00072">
    <property type="entry name" value="Response_reg"/>
    <property type="match status" value="1"/>
</dbReference>
<dbReference type="InterPro" id="IPR025662">
    <property type="entry name" value="Sigma_54_int_dom_ATP-bd_1"/>
</dbReference>
<dbReference type="SUPFAM" id="SSF52172">
    <property type="entry name" value="CheY-like"/>
    <property type="match status" value="1"/>
</dbReference>
<dbReference type="Pfam" id="PF13426">
    <property type="entry name" value="PAS_9"/>
    <property type="match status" value="1"/>
</dbReference>
<dbReference type="AlphaFoldDB" id="A0A0F9FEV4"/>
<dbReference type="InterPro" id="IPR002078">
    <property type="entry name" value="Sigma_54_int"/>
</dbReference>
<dbReference type="SMART" id="SM00091">
    <property type="entry name" value="PAS"/>
    <property type="match status" value="1"/>
</dbReference>
<evidence type="ECO:0000256" key="2">
    <source>
        <dbReference type="ARBA" id="ARBA00022840"/>
    </source>
</evidence>